<name>A0ABT9FNL7_9BACL</name>
<feature type="signal peptide" evidence="1">
    <location>
        <begin position="1"/>
        <end position="23"/>
    </location>
</feature>
<gene>
    <name evidence="2" type="ORF">OIN60_05450</name>
</gene>
<accession>A0ABT9FNL7</accession>
<comment type="caution">
    <text evidence="2">The sequence shown here is derived from an EMBL/GenBank/DDBJ whole genome shotgun (WGS) entry which is preliminary data.</text>
</comment>
<dbReference type="PROSITE" id="PS51257">
    <property type="entry name" value="PROKAR_LIPOPROTEIN"/>
    <property type="match status" value="1"/>
</dbReference>
<dbReference type="Pfam" id="PF01547">
    <property type="entry name" value="SBP_bac_1"/>
    <property type="match status" value="1"/>
</dbReference>
<evidence type="ECO:0000313" key="2">
    <source>
        <dbReference type="EMBL" id="MDP4096215.1"/>
    </source>
</evidence>
<sequence>MKLILILCLILLFLILCVLSACSPSYSPGASSSNEKKITLTLWYWNRSIDDNLIAKAEKQFPNIQINAQKIGGDFKAKLKTTLAARTGEPDIVALNDWMPELFTSADRFYDLYELGAADLQDQYLEWKWQQGVTPEGKMIAFPMDTGPTALFYRSDLFEQAGLPGDPEEVSTSIRTWGDYMAAGEQLQQKLGSGVFLTDNIGNVYNQVLAQSSALYFKPDGSFIGDQSEAVRHGWQTAVNFHQKQLLANADGWTPEWNAAVNNGKVASFVGAVWMKQVLMEAAPDTAGKWRVARAPEADGNQGGSFLSILKSSKHPKEAFQVLNWLQNPENQLRAYESIALFPSTPSVFDDPAMKKPEPFFGNQATGLVFAESARNVKTVFFGERHPVIHGIMTRRLANIAKQNDNPQTVWAETLHRIERELQR</sequence>
<dbReference type="Proteomes" id="UP001241848">
    <property type="component" value="Unassembled WGS sequence"/>
</dbReference>
<dbReference type="EMBL" id="JAPCKK010000011">
    <property type="protein sequence ID" value="MDP4096215.1"/>
    <property type="molecule type" value="Genomic_DNA"/>
</dbReference>
<organism evidence="2 3">
    <name type="scientific">Paenibacillus zeirhizosphaerae</name>
    <dbReference type="NCBI Taxonomy" id="2987519"/>
    <lineage>
        <taxon>Bacteria</taxon>
        <taxon>Bacillati</taxon>
        <taxon>Bacillota</taxon>
        <taxon>Bacilli</taxon>
        <taxon>Bacillales</taxon>
        <taxon>Paenibacillaceae</taxon>
        <taxon>Paenibacillus</taxon>
    </lineage>
</organism>
<dbReference type="SUPFAM" id="SSF53850">
    <property type="entry name" value="Periplasmic binding protein-like II"/>
    <property type="match status" value="1"/>
</dbReference>
<feature type="chain" id="PRO_5045173377" evidence="1">
    <location>
        <begin position="24"/>
        <end position="424"/>
    </location>
</feature>
<evidence type="ECO:0000313" key="3">
    <source>
        <dbReference type="Proteomes" id="UP001241848"/>
    </source>
</evidence>
<reference evidence="2 3" key="1">
    <citation type="submission" date="2022-10" db="EMBL/GenBank/DDBJ databases">
        <title>Paenibacillus description and whole genome data of maize root bacterial community.</title>
        <authorList>
            <person name="Marton D."/>
            <person name="Farkas M."/>
            <person name="Cserhati M."/>
        </authorList>
    </citation>
    <scope>NUCLEOTIDE SEQUENCE [LARGE SCALE GENOMIC DNA]</scope>
    <source>
        <strain evidence="2 3">P96</strain>
    </source>
</reference>
<dbReference type="InterPro" id="IPR050490">
    <property type="entry name" value="Bact_solute-bd_prot1"/>
</dbReference>
<protein>
    <submittedName>
        <fullName evidence="2">Extracellular solute-binding protein</fullName>
    </submittedName>
</protein>
<dbReference type="PANTHER" id="PTHR43649:SF32">
    <property type="entry name" value="SUGAR BINDING SECRETED PROTEIN"/>
    <property type="match status" value="1"/>
</dbReference>
<proteinExistence type="predicted"/>
<dbReference type="RefSeq" id="WP_305753836.1">
    <property type="nucleotide sequence ID" value="NZ_JAPCKK010000011.1"/>
</dbReference>
<keyword evidence="1" id="KW-0732">Signal</keyword>
<keyword evidence="3" id="KW-1185">Reference proteome</keyword>
<dbReference type="InterPro" id="IPR006059">
    <property type="entry name" value="SBP"/>
</dbReference>
<dbReference type="PANTHER" id="PTHR43649">
    <property type="entry name" value="ARABINOSE-BINDING PROTEIN-RELATED"/>
    <property type="match status" value="1"/>
</dbReference>
<dbReference type="Gene3D" id="3.40.190.10">
    <property type="entry name" value="Periplasmic binding protein-like II"/>
    <property type="match status" value="1"/>
</dbReference>
<evidence type="ECO:0000256" key="1">
    <source>
        <dbReference type="SAM" id="SignalP"/>
    </source>
</evidence>